<feature type="chain" id="PRO_5045804700" description="Lipocalin-like domain-containing protein" evidence="1">
    <location>
        <begin position="24"/>
        <end position="656"/>
    </location>
</feature>
<reference evidence="2 3" key="1">
    <citation type="submission" date="2023-11" db="EMBL/GenBank/DDBJ databases">
        <title>Winogradskyella pelagius sp. nov., isolated from coastal sediment.</title>
        <authorList>
            <person name="Li F."/>
        </authorList>
    </citation>
    <scope>NUCLEOTIDE SEQUENCE [LARGE SCALE GENOMIC DNA]</scope>
    <source>
        <strain evidence="2 3">KCTC 23502</strain>
    </source>
</reference>
<accession>A0ABU5ES82</accession>
<name>A0ABU5ES82_9FLAO</name>
<proteinExistence type="predicted"/>
<evidence type="ECO:0000313" key="2">
    <source>
        <dbReference type="EMBL" id="MDY2587537.1"/>
    </source>
</evidence>
<comment type="caution">
    <text evidence="2">The sequence shown here is derived from an EMBL/GenBank/DDBJ whole genome shotgun (WGS) entry which is preliminary data.</text>
</comment>
<dbReference type="RefSeq" id="WP_320555891.1">
    <property type="nucleotide sequence ID" value="NZ_JAXDAE010000008.1"/>
</dbReference>
<dbReference type="PROSITE" id="PS51257">
    <property type="entry name" value="PROKAR_LIPOPROTEIN"/>
    <property type="match status" value="1"/>
</dbReference>
<evidence type="ECO:0000313" key="3">
    <source>
        <dbReference type="Proteomes" id="UP001285855"/>
    </source>
</evidence>
<sequence>MKINVNHLLVYTFFALIFFTACQDETTEINNPEEQEMIVADSQLARSMGNVTANYGEYDNFLDESSCFSLELPVTIILGDITIVIETLDDLDEVEDLFSQYENEEDFFDFVFPLTIIFNDYTEVIIENEEQLETFISNCEIEEDEVIECVDFVYPISFSVFNANFNIIDTVIIESDEALYNFLEELSDDDNALVVSLNYPVTLVYANGETVEVNSNQELSDAIEAAEMDCEDNIEECDISLQELENILLECGFDAEFYSANSNLTNTLQLQFNTSGTVTATGDPTVVETGEWDIIETELGYKLVIEGFETFGVANGLWLLTDCEGNGLDFTKETNEGLVTMRLELNCDIGEDVFNCFGDFEIEECLGPNNEAEFNLGASTIGLVDCPFSFFASFHVTEADAQANLNAIADTESYWSSTSQVYLRIESETGNYEIFTIYLIAQECNNVLGCLQTTDIVLCDENNDGIENFNLYEGLYEVENCVVTDPVNVSYHETLADAENATNPLPEVTSYSNVTNPQTVYVRIEVVANPNIFQVLEMGLFLEDCNPSGCTEEDVDNFLVTCIWNAVNFNGSDNLMNWNFDFEPNSQTVVIYNNESTIDATWTTSQSEEGVMVTFTNVAGPNIQAITGEWLVVECEENRLQLIRDNDFLVLERTCE</sequence>
<dbReference type="EMBL" id="JAXDAE010000008">
    <property type="protein sequence ID" value="MDY2587537.1"/>
    <property type="molecule type" value="Genomic_DNA"/>
</dbReference>
<keyword evidence="1" id="KW-0732">Signal</keyword>
<organism evidence="2 3">
    <name type="scientific">Winogradskyella aquimaris</name>
    <dbReference type="NCBI Taxonomy" id="864074"/>
    <lineage>
        <taxon>Bacteria</taxon>
        <taxon>Pseudomonadati</taxon>
        <taxon>Bacteroidota</taxon>
        <taxon>Flavobacteriia</taxon>
        <taxon>Flavobacteriales</taxon>
        <taxon>Flavobacteriaceae</taxon>
        <taxon>Winogradskyella</taxon>
    </lineage>
</organism>
<dbReference type="Proteomes" id="UP001285855">
    <property type="component" value="Unassembled WGS sequence"/>
</dbReference>
<protein>
    <recommendedName>
        <fullName evidence="4">Lipocalin-like domain-containing protein</fullName>
    </recommendedName>
</protein>
<evidence type="ECO:0000256" key="1">
    <source>
        <dbReference type="SAM" id="SignalP"/>
    </source>
</evidence>
<evidence type="ECO:0008006" key="4">
    <source>
        <dbReference type="Google" id="ProtNLM"/>
    </source>
</evidence>
<feature type="signal peptide" evidence="1">
    <location>
        <begin position="1"/>
        <end position="23"/>
    </location>
</feature>
<gene>
    <name evidence="2" type="ORF">SNF14_09320</name>
</gene>
<keyword evidence="3" id="KW-1185">Reference proteome</keyword>